<keyword evidence="1" id="KW-0175">Coiled coil</keyword>
<dbReference type="Proteomes" id="UP000031192">
    <property type="component" value="Unassembled WGS sequence"/>
</dbReference>
<evidence type="ECO:0000256" key="1">
    <source>
        <dbReference type="SAM" id="Coils"/>
    </source>
</evidence>
<proteinExistence type="predicted"/>
<dbReference type="HOGENOM" id="CLU_489222_0_0_1"/>
<keyword evidence="3" id="KW-1185">Reference proteome</keyword>
<dbReference type="SUPFAM" id="SSF52540">
    <property type="entry name" value="P-loop containing nucleoside triphosphate hydrolases"/>
    <property type="match status" value="1"/>
</dbReference>
<organism evidence="2 3">
    <name type="scientific">Metarhizium guizhouense (strain ARSEF 977)</name>
    <dbReference type="NCBI Taxonomy" id="1276136"/>
    <lineage>
        <taxon>Eukaryota</taxon>
        <taxon>Fungi</taxon>
        <taxon>Dikarya</taxon>
        <taxon>Ascomycota</taxon>
        <taxon>Pezizomycotina</taxon>
        <taxon>Sordariomycetes</taxon>
        <taxon>Hypocreomycetidae</taxon>
        <taxon>Hypocreales</taxon>
        <taxon>Clavicipitaceae</taxon>
        <taxon>Metarhizium</taxon>
    </lineage>
</organism>
<name>A0A0B4G400_METGA</name>
<dbReference type="Gene3D" id="3.40.50.300">
    <property type="entry name" value="P-loop containing nucleotide triphosphate hydrolases"/>
    <property type="match status" value="2"/>
</dbReference>
<evidence type="ECO:0000313" key="2">
    <source>
        <dbReference type="EMBL" id="KID81315.1"/>
    </source>
</evidence>
<dbReference type="InterPro" id="IPR027417">
    <property type="entry name" value="P-loop_NTPase"/>
</dbReference>
<dbReference type="AlphaFoldDB" id="A0A0B4G400"/>
<sequence>MTAPINVLIIGPTQNGKSTLINRIRNLADHGDTESARVGNGMTSLTTRCNVYDLHVPITKYKLVDMNNFTDINIPDDEGKLFELDGIWDNQDMDVQPIDQNAPRLHVRLIDTPGLDDSRGRDKDMQNIWTVLKFLTATAESETPWDRYISTILFVCNANKAFSSDFQEIFKYYKQCMPNLFGSLAIINTHFSIDKWHQKYTRWIPSQLSNVGHTAKDDVIQARRASFLDTLGINPQHFFIDSKPRARFPFEEVVSRNDLSEIITFLSFKDPMPIAQMRLVKRGPWMAVDWLLVSYLNTIKNEWQKEYKSRSDAASDNVKLRDISRTRLHNWATELKECEEKLEIYDSETTYNLVSYNTRDRVDTSTRFLKYATFQKIKGTFPITEAERPFYVKTQPRSDTDAAYWTGHTETSTTWTGSFEAKWGKVPNLNAQSWTKNMYHYKDAISVLRKRRRELEINLAKERQILQRLEGRVVDDDDPRMKALSGWLSKCDEWIKRLKSDECDLKKGFTQAASERYAKLYSAITPRDLFQMVLEEDEDFEAELQSVKRLLPRSDQA</sequence>
<reference evidence="2 3" key="1">
    <citation type="journal article" date="2014" name="Proc. Natl. Acad. Sci. U.S.A.">
        <title>Trajectory and genomic determinants of fungal-pathogen speciation and host adaptation.</title>
        <authorList>
            <person name="Hu X."/>
            <person name="Xiao G."/>
            <person name="Zheng P."/>
            <person name="Shang Y."/>
            <person name="Su Y."/>
            <person name="Zhang X."/>
            <person name="Liu X."/>
            <person name="Zhan S."/>
            <person name="St Leger R.J."/>
            <person name="Wang C."/>
        </authorList>
    </citation>
    <scope>NUCLEOTIDE SEQUENCE [LARGE SCALE GENOMIC DNA]</scope>
    <source>
        <strain evidence="2 3">ARSEF 977</strain>
    </source>
</reference>
<dbReference type="EMBL" id="AZNH01000165">
    <property type="protein sequence ID" value="KID81315.1"/>
    <property type="molecule type" value="Genomic_DNA"/>
</dbReference>
<comment type="caution">
    <text evidence="2">The sequence shown here is derived from an EMBL/GenBank/DDBJ whole genome shotgun (WGS) entry which is preliminary data.</text>
</comment>
<evidence type="ECO:0000313" key="3">
    <source>
        <dbReference type="Proteomes" id="UP000031192"/>
    </source>
</evidence>
<gene>
    <name evidence="2" type="ORF">MGU_11314</name>
</gene>
<protein>
    <submittedName>
        <fullName evidence="2">Uncharacterized protein</fullName>
    </submittedName>
</protein>
<feature type="coiled-coil region" evidence="1">
    <location>
        <begin position="445"/>
        <end position="472"/>
    </location>
</feature>
<accession>A0A0B4G400</accession>